<name>A0ABT4JSR4_9GAMM</name>
<dbReference type="InterPro" id="IPR037135">
    <property type="entry name" value="DUF1653-like_dom_sf"/>
</dbReference>
<dbReference type="InterPro" id="IPR023387">
    <property type="entry name" value="DUF1653-like_dom"/>
</dbReference>
<protein>
    <submittedName>
        <fullName evidence="2">DUF1653 domain-containing protein</fullName>
    </submittedName>
</protein>
<sequence>MGTIKSGLYRHFKGMEYLVESAARHSESMEEFVVYRALYGECGLWVRPLNMFKENVVVGGEEIPRFQRIGTLEEAKEKLARLLDERISE</sequence>
<evidence type="ECO:0000313" key="3">
    <source>
        <dbReference type="Proteomes" id="UP001149719"/>
    </source>
</evidence>
<evidence type="ECO:0000259" key="1">
    <source>
        <dbReference type="Pfam" id="PF07866"/>
    </source>
</evidence>
<evidence type="ECO:0000313" key="2">
    <source>
        <dbReference type="EMBL" id="MCZ2721431.1"/>
    </source>
</evidence>
<comment type="caution">
    <text evidence="2">The sequence shown here is derived from an EMBL/GenBank/DDBJ whole genome shotgun (WGS) entry which is preliminary data.</text>
</comment>
<reference evidence="2" key="1">
    <citation type="submission" date="2022-12" db="EMBL/GenBank/DDBJ databases">
        <title>Marinomonas 15G1-11 sp. nov, isolated from marine algae.</title>
        <authorList>
            <person name="Butt M."/>
            <person name="Choi D.G."/>
            <person name="Kim J.M."/>
            <person name="Lee J.K."/>
            <person name="Baek J.H."/>
            <person name="Jeon C.O."/>
        </authorList>
    </citation>
    <scope>NUCLEOTIDE SEQUENCE</scope>
    <source>
        <strain evidence="2">15G1-11</strain>
    </source>
</reference>
<proteinExistence type="predicted"/>
<dbReference type="Proteomes" id="UP001149719">
    <property type="component" value="Unassembled WGS sequence"/>
</dbReference>
<organism evidence="2 3">
    <name type="scientific">Marinomonas phaeophyticola</name>
    <dbReference type="NCBI Taxonomy" id="3004091"/>
    <lineage>
        <taxon>Bacteria</taxon>
        <taxon>Pseudomonadati</taxon>
        <taxon>Pseudomonadota</taxon>
        <taxon>Gammaproteobacteria</taxon>
        <taxon>Oceanospirillales</taxon>
        <taxon>Oceanospirillaceae</taxon>
        <taxon>Marinomonas</taxon>
    </lineage>
</organism>
<keyword evidence="3" id="KW-1185">Reference proteome</keyword>
<dbReference type="EMBL" id="JAPUBN010000013">
    <property type="protein sequence ID" value="MCZ2721431.1"/>
    <property type="molecule type" value="Genomic_DNA"/>
</dbReference>
<dbReference type="RefSeq" id="WP_269124215.1">
    <property type="nucleotide sequence ID" value="NZ_JAPUBN010000013.1"/>
</dbReference>
<feature type="domain" description="DUF1653" evidence="1">
    <location>
        <begin position="7"/>
        <end position="67"/>
    </location>
</feature>
<gene>
    <name evidence="2" type="ORF">O1D97_07140</name>
</gene>
<accession>A0ABT4JSR4</accession>
<dbReference type="Pfam" id="PF07866">
    <property type="entry name" value="DUF1653"/>
    <property type="match status" value="1"/>
</dbReference>
<dbReference type="Gene3D" id="2.30.30.320">
    <property type="entry name" value="DUF1653-like domain"/>
    <property type="match status" value="1"/>
</dbReference>